<dbReference type="CDD" id="cd23157">
    <property type="entry name" value="Prefoldin_5"/>
    <property type="match status" value="1"/>
</dbReference>
<dbReference type="PANTHER" id="PTHR12674:SF2">
    <property type="entry name" value="PREFOLDIN SUBUNIT 5"/>
    <property type="match status" value="1"/>
</dbReference>
<dbReference type="InterPro" id="IPR009053">
    <property type="entry name" value="Prefoldin"/>
</dbReference>
<dbReference type="GO" id="GO:0016272">
    <property type="term" value="C:prefoldin complex"/>
    <property type="evidence" value="ECO:0007669"/>
    <property type="project" value="InterPro"/>
</dbReference>
<dbReference type="EMBL" id="CACRXK020000415">
    <property type="protein sequence ID" value="CAB3981660.1"/>
    <property type="molecule type" value="Genomic_DNA"/>
</dbReference>
<name>A0A7D9HF35_PARCT</name>
<dbReference type="GO" id="GO:1990113">
    <property type="term" value="P:RNA polymerase I assembly"/>
    <property type="evidence" value="ECO:0007669"/>
    <property type="project" value="TreeGrafter"/>
</dbReference>
<proteinExistence type="inferred from homology"/>
<evidence type="ECO:0000256" key="1">
    <source>
        <dbReference type="ARBA" id="ARBA00010048"/>
    </source>
</evidence>
<dbReference type="NCBIfam" id="TIGR00293">
    <property type="entry name" value="prefoldin subunit alpha"/>
    <property type="match status" value="1"/>
</dbReference>
<dbReference type="Pfam" id="PF02996">
    <property type="entry name" value="Prefoldin"/>
    <property type="match status" value="1"/>
</dbReference>
<protein>
    <submittedName>
        <fullName evidence="3">Prefoldin subunit 5-like</fullName>
    </submittedName>
</protein>
<organism evidence="3 4">
    <name type="scientific">Paramuricea clavata</name>
    <name type="common">Red gorgonian</name>
    <name type="synonym">Violescent sea-whip</name>
    <dbReference type="NCBI Taxonomy" id="317549"/>
    <lineage>
        <taxon>Eukaryota</taxon>
        <taxon>Metazoa</taxon>
        <taxon>Cnidaria</taxon>
        <taxon>Anthozoa</taxon>
        <taxon>Octocorallia</taxon>
        <taxon>Malacalcyonacea</taxon>
        <taxon>Plexauridae</taxon>
        <taxon>Paramuricea</taxon>
    </lineage>
</organism>
<evidence type="ECO:0000313" key="3">
    <source>
        <dbReference type="EMBL" id="CAB3981660.1"/>
    </source>
</evidence>
<dbReference type="AlphaFoldDB" id="A0A7D9HF35"/>
<dbReference type="Gene3D" id="1.10.287.370">
    <property type="match status" value="1"/>
</dbReference>
<sequence>MASTSAAGPQSVELSQLPLPQLDSLKAQLDEEIRILSESISHLKIAQQKFVDSKEAVKKLREKKGTEVLVPLSASLYVPGQLESTDNVLVDIGTGYFASKSLEGAEKYFLRKIEFLTKQIEKVQPGLIEKHRIRQAIIDTMSAKVRGQMSSQLPAAKA</sequence>
<dbReference type="GO" id="GO:0051082">
    <property type="term" value="F:unfolded protein binding"/>
    <property type="evidence" value="ECO:0007669"/>
    <property type="project" value="InterPro"/>
</dbReference>
<evidence type="ECO:0000313" key="4">
    <source>
        <dbReference type="Proteomes" id="UP001152795"/>
    </source>
</evidence>
<dbReference type="FunFam" id="1.10.287.370:FF:000004">
    <property type="entry name" value="Probable prefoldin subunit 5"/>
    <property type="match status" value="1"/>
</dbReference>
<dbReference type="InterPro" id="IPR011599">
    <property type="entry name" value="PFD_alpha_archaea"/>
</dbReference>
<keyword evidence="4" id="KW-1185">Reference proteome</keyword>
<dbReference type="SUPFAM" id="SSF46579">
    <property type="entry name" value="Prefoldin"/>
    <property type="match status" value="1"/>
</dbReference>
<dbReference type="GO" id="GO:0006457">
    <property type="term" value="P:protein folding"/>
    <property type="evidence" value="ECO:0007669"/>
    <property type="project" value="InterPro"/>
</dbReference>
<reference evidence="3" key="1">
    <citation type="submission" date="2020-04" db="EMBL/GenBank/DDBJ databases">
        <authorList>
            <person name="Alioto T."/>
            <person name="Alioto T."/>
            <person name="Gomez Garrido J."/>
        </authorList>
    </citation>
    <scope>NUCLEOTIDE SEQUENCE</scope>
    <source>
        <strain evidence="3">A484AB</strain>
    </source>
</reference>
<gene>
    <name evidence="3" type="ORF">PACLA_8A065117</name>
</gene>
<dbReference type="InterPro" id="IPR004127">
    <property type="entry name" value="Prefoldin_subunit_alpha"/>
</dbReference>
<accession>A0A7D9HF35</accession>
<dbReference type="Proteomes" id="UP001152795">
    <property type="component" value="Unassembled WGS sequence"/>
</dbReference>
<dbReference type="GO" id="GO:0005737">
    <property type="term" value="C:cytoplasm"/>
    <property type="evidence" value="ECO:0007669"/>
    <property type="project" value="TreeGrafter"/>
</dbReference>
<dbReference type="GO" id="GO:1990115">
    <property type="term" value="P:RNA polymerase III assembly"/>
    <property type="evidence" value="ECO:0007669"/>
    <property type="project" value="TreeGrafter"/>
</dbReference>
<keyword evidence="2" id="KW-0143">Chaperone</keyword>
<dbReference type="PANTHER" id="PTHR12674">
    <property type="entry name" value="PREFOLDIN SUBUNIT 5"/>
    <property type="match status" value="1"/>
</dbReference>
<dbReference type="OrthoDB" id="10267474at2759"/>
<dbReference type="GO" id="GO:1990114">
    <property type="term" value="P:RNA polymerase II core complex assembly"/>
    <property type="evidence" value="ECO:0007669"/>
    <property type="project" value="TreeGrafter"/>
</dbReference>
<comment type="similarity">
    <text evidence="1">Belongs to the prefoldin subunit alpha family.</text>
</comment>
<evidence type="ECO:0000256" key="2">
    <source>
        <dbReference type="ARBA" id="ARBA00023186"/>
    </source>
</evidence>
<comment type="caution">
    <text evidence="3">The sequence shown here is derived from an EMBL/GenBank/DDBJ whole genome shotgun (WGS) entry which is preliminary data.</text>
</comment>